<feature type="transmembrane region" description="Helical" evidence="1">
    <location>
        <begin position="21"/>
        <end position="43"/>
    </location>
</feature>
<keyword evidence="1" id="KW-1133">Transmembrane helix</keyword>
<organism evidence="2 3">
    <name type="scientific">Kribbella soli</name>
    <dbReference type="NCBI Taxonomy" id="1124743"/>
    <lineage>
        <taxon>Bacteria</taxon>
        <taxon>Bacillati</taxon>
        <taxon>Actinomycetota</taxon>
        <taxon>Actinomycetes</taxon>
        <taxon>Propionibacteriales</taxon>
        <taxon>Kribbellaceae</taxon>
        <taxon>Kribbella</taxon>
    </lineage>
</organism>
<protein>
    <submittedName>
        <fullName evidence="2">Uncharacterized protein</fullName>
    </submittedName>
</protein>
<keyword evidence="3" id="KW-1185">Reference proteome</keyword>
<comment type="caution">
    <text evidence="2">The sequence shown here is derived from an EMBL/GenBank/DDBJ whole genome shotgun (WGS) entry which is preliminary data.</text>
</comment>
<dbReference type="EMBL" id="SJJZ01000003">
    <property type="protein sequence ID" value="TCC04960.1"/>
    <property type="molecule type" value="Genomic_DNA"/>
</dbReference>
<dbReference type="AlphaFoldDB" id="A0A4R0H7T8"/>
<sequence>MAQLRASQPKTTSAEGTARRTITWFVIVSVLLTLLALVGVHFLRGEGTHVVDYRSYWSGLRDESMCRDLSSSTDVTVSDGGGRVVGAARGIRGRWDGGKCWASTKITVFDADMYSFRATWTNVESREDKERIDTISRAELESKGWVF</sequence>
<proteinExistence type="predicted"/>
<keyword evidence="1" id="KW-0812">Transmembrane</keyword>
<dbReference type="RefSeq" id="WP_131340776.1">
    <property type="nucleotide sequence ID" value="NZ_SJJZ01000003.1"/>
</dbReference>
<evidence type="ECO:0000256" key="1">
    <source>
        <dbReference type="SAM" id="Phobius"/>
    </source>
</evidence>
<accession>A0A4R0H7T8</accession>
<dbReference type="Proteomes" id="UP000292346">
    <property type="component" value="Unassembled WGS sequence"/>
</dbReference>
<reference evidence="2 3" key="1">
    <citation type="submission" date="2019-02" db="EMBL/GenBank/DDBJ databases">
        <title>Kribbella capetownensis sp. nov. and Kribbella speibonae sp. nov., isolated from soil.</title>
        <authorList>
            <person name="Curtis S.M."/>
            <person name="Norton I."/>
            <person name="Everest G.J."/>
            <person name="Meyers P.R."/>
        </authorList>
    </citation>
    <scope>NUCLEOTIDE SEQUENCE [LARGE SCALE GENOMIC DNA]</scope>
    <source>
        <strain evidence="2 3">KCTC 29219</strain>
    </source>
</reference>
<gene>
    <name evidence="2" type="ORF">E0H45_23040</name>
</gene>
<evidence type="ECO:0000313" key="2">
    <source>
        <dbReference type="EMBL" id="TCC04960.1"/>
    </source>
</evidence>
<name>A0A4R0H7T8_9ACTN</name>
<keyword evidence="1" id="KW-0472">Membrane</keyword>
<evidence type="ECO:0000313" key="3">
    <source>
        <dbReference type="Proteomes" id="UP000292346"/>
    </source>
</evidence>